<sequence length="146" mass="15689">MLISPRGTHPHKADLSPGCCNGHSIDLDSHRPNVEDLCVPPVLALGRDTEEGQDGVIPAGLGHRVVAGAVEIIHPSIKGVVMQVTPSPACGLRDWHTLWLPIYHLTNSSFSAANHTAGWNNYREGAVKTRMKCSVLGILFLNIACL</sequence>
<name>A0A8C3F396_CHRPI</name>
<dbReference type="Proteomes" id="UP000694380">
    <property type="component" value="Unplaced"/>
</dbReference>
<keyword evidence="2" id="KW-1185">Reference proteome</keyword>
<reference evidence="1" key="2">
    <citation type="submission" date="2025-09" db="UniProtKB">
        <authorList>
            <consortium name="Ensembl"/>
        </authorList>
    </citation>
    <scope>IDENTIFICATION</scope>
</reference>
<accession>A0A8C3F396</accession>
<evidence type="ECO:0000313" key="1">
    <source>
        <dbReference type="Ensembl" id="ENSCPBP00000002261.1"/>
    </source>
</evidence>
<dbReference type="Ensembl" id="ENSCPBT00000002757.1">
    <property type="protein sequence ID" value="ENSCPBP00000002261.1"/>
    <property type="gene ID" value="ENSCPBG00000001822.1"/>
</dbReference>
<protein>
    <submittedName>
        <fullName evidence="1">Uncharacterized protein</fullName>
    </submittedName>
</protein>
<reference evidence="1" key="1">
    <citation type="submission" date="2025-08" db="UniProtKB">
        <authorList>
            <consortium name="Ensembl"/>
        </authorList>
    </citation>
    <scope>IDENTIFICATION</scope>
</reference>
<dbReference type="AlphaFoldDB" id="A0A8C3F396"/>
<evidence type="ECO:0000313" key="2">
    <source>
        <dbReference type="Proteomes" id="UP000694380"/>
    </source>
</evidence>
<organism evidence="1 2">
    <name type="scientific">Chrysemys picta bellii</name>
    <name type="common">Western painted turtle</name>
    <name type="synonym">Emys bellii</name>
    <dbReference type="NCBI Taxonomy" id="8478"/>
    <lineage>
        <taxon>Eukaryota</taxon>
        <taxon>Metazoa</taxon>
        <taxon>Chordata</taxon>
        <taxon>Craniata</taxon>
        <taxon>Vertebrata</taxon>
        <taxon>Euteleostomi</taxon>
        <taxon>Archelosauria</taxon>
        <taxon>Testudinata</taxon>
        <taxon>Testudines</taxon>
        <taxon>Cryptodira</taxon>
        <taxon>Durocryptodira</taxon>
        <taxon>Testudinoidea</taxon>
        <taxon>Emydidae</taxon>
        <taxon>Chrysemys</taxon>
    </lineage>
</organism>
<proteinExistence type="predicted"/>